<feature type="compositionally biased region" description="Pro residues" evidence="1">
    <location>
        <begin position="267"/>
        <end position="280"/>
    </location>
</feature>
<feature type="compositionally biased region" description="Basic residues" evidence="1">
    <location>
        <begin position="157"/>
        <end position="171"/>
    </location>
</feature>
<keyword evidence="3" id="KW-1185">Reference proteome</keyword>
<feature type="compositionally biased region" description="Low complexity" evidence="1">
    <location>
        <begin position="33"/>
        <end position="46"/>
    </location>
</feature>
<name>A0A811MMS1_9POAL</name>
<feature type="region of interest" description="Disordered" evidence="1">
    <location>
        <begin position="1"/>
        <end position="50"/>
    </location>
</feature>
<protein>
    <submittedName>
        <fullName evidence="2">Uncharacterized protein</fullName>
    </submittedName>
</protein>
<evidence type="ECO:0000313" key="2">
    <source>
        <dbReference type="EMBL" id="CAD6209684.1"/>
    </source>
</evidence>
<reference evidence="2" key="1">
    <citation type="submission" date="2020-10" db="EMBL/GenBank/DDBJ databases">
        <authorList>
            <person name="Han B."/>
            <person name="Lu T."/>
            <person name="Zhao Q."/>
            <person name="Huang X."/>
            <person name="Zhao Y."/>
        </authorList>
    </citation>
    <scope>NUCLEOTIDE SEQUENCE</scope>
</reference>
<dbReference type="AlphaFoldDB" id="A0A811MMS1"/>
<comment type="caution">
    <text evidence="2">The sequence shown here is derived from an EMBL/GenBank/DDBJ whole genome shotgun (WGS) entry which is preliminary data.</text>
</comment>
<feature type="compositionally biased region" description="Polar residues" evidence="1">
    <location>
        <begin position="246"/>
        <end position="255"/>
    </location>
</feature>
<feature type="compositionally biased region" description="Basic and acidic residues" evidence="1">
    <location>
        <begin position="1"/>
        <end position="10"/>
    </location>
</feature>
<organism evidence="2 3">
    <name type="scientific">Miscanthus lutarioriparius</name>
    <dbReference type="NCBI Taxonomy" id="422564"/>
    <lineage>
        <taxon>Eukaryota</taxon>
        <taxon>Viridiplantae</taxon>
        <taxon>Streptophyta</taxon>
        <taxon>Embryophyta</taxon>
        <taxon>Tracheophyta</taxon>
        <taxon>Spermatophyta</taxon>
        <taxon>Magnoliopsida</taxon>
        <taxon>Liliopsida</taxon>
        <taxon>Poales</taxon>
        <taxon>Poaceae</taxon>
        <taxon>PACMAD clade</taxon>
        <taxon>Panicoideae</taxon>
        <taxon>Andropogonodae</taxon>
        <taxon>Andropogoneae</taxon>
        <taxon>Saccharinae</taxon>
        <taxon>Miscanthus</taxon>
    </lineage>
</organism>
<feature type="compositionally biased region" description="Low complexity" evidence="1">
    <location>
        <begin position="216"/>
        <end position="230"/>
    </location>
</feature>
<sequence>MAARPNRDLATDESIEPNDSASLYHTPRKAQPALGFRRPGALRGAAATGGGSLSDADGPLLLPLPLPLPLWPPSSFQPRTSPFERHCWPWWALRAGTGHDGRLDAVGTDLPAASAGELRHWGAAAALPAHEAAVRGILRWTACARHAHAAVGAGLGRRGHRRQQQRRRGIQRKGASTAFPDALADDDARDRQRGACGSIAATAHRGPRGDHQHDVAAAAATSSTGTHSPAVASPPPCVGARLASNGDPSSPTPKSSAWRPQAATAPPDSPNPTSPSPPAAAPASAGTQLPLTSSTGTGPATLSPNATPFFPTGTPRCSKAMRWSEESDLSDYDNDADADAKSAPPSRGSYLDAVRWGSPEHYMFNSHVGQAPLLQINLPTGILLRTPLHTVFTTWPMQQAACMLMLYASSPNSETTVLASVACRRWTRASAAEIMGVPAWLQAHPLHDSLPRRFRSVSKQAEASVAINSASPNPGEAKAHTRIHWCIHNCCDGDEDQLDPVKGTRPSFFRARPCKGKI</sequence>
<dbReference type="EMBL" id="CAJGYO010000002">
    <property type="protein sequence ID" value="CAD6209684.1"/>
    <property type="molecule type" value="Genomic_DNA"/>
</dbReference>
<feature type="compositionally biased region" description="Acidic residues" evidence="1">
    <location>
        <begin position="326"/>
        <end position="337"/>
    </location>
</feature>
<feature type="compositionally biased region" description="Low complexity" evidence="1">
    <location>
        <begin position="172"/>
        <end position="182"/>
    </location>
</feature>
<proteinExistence type="predicted"/>
<feature type="region of interest" description="Disordered" evidence="1">
    <location>
        <begin position="153"/>
        <end position="349"/>
    </location>
</feature>
<gene>
    <name evidence="2" type="ORF">NCGR_LOCUS5878</name>
</gene>
<feature type="compositionally biased region" description="Polar residues" evidence="1">
    <location>
        <begin position="286"/>
        <end position="306"/>
    </location>
</feature>
<evidence type="ECO:0000313" key="3">
    <source>
        <dbReference type="Proteomes" id="UP000604825"/>
    </source>
</evidence>
<accession>A0A811MMS1</accession>
<dbReference type="Proteomes" id="UP000604825">
    <property type="component" value="Unassembled WGS sequence"/>
</dbReference>
<evidence type="ECO:0000256" key="1">
    <source>
        <dbReference type="SAM" id="MobiDB-lite"/>
    </source>
</evidence>